<feature type="region of interest" description="Disordered" evidence="1">
    <location>
        <begin position="1"/>
        <end position="24"/>
    </location>
</feature>
<evidence type="ECO:0000313" key="3">
    <source>
        <dbReference type="EMBL" id="KAF4509102.1"/>
    </source>
</evidence>
<dbReference type="PANTHER" id="PTHR47843">
    <property type="entry name" value="BTB DOMAIN-CONTAINING PROTEIN-RELATED"/>
    <property type="match status" value="1"/>
</dbReference>
<sequence length="344" mass="37763">MCPLPKKRKPDEANTPAAIGPKPISDNSHLGSLFPPATSDLSFVCNGHDFKVHKAIVVRHSAVIRAAVEGNFLEARTNTIRMDSFQPMTVRSLVDFMYTRVYPWSESRRRPRVLDFDSAGASLPGNRPVLPGILPAPPETPTPRLAPATERIMEHICVNSIADYYAMPALVKLANHRIRAIVLPTPDAETDRSWVPNIVPIVQAAISMTGDEQLLKELAAGFSLDPGTQADPGRFRHLEVVPAFCTHVIQACIFTINTMSVDMAKADGDLADLREKYRHGMSTKGLIMRDQDLAINRHRIALSRLNRTDACAGCSTLFPCIIHPNALSLHCLNCGRQHALAEGS</sequence>
<dbReference type="Pfam" id="PF00651">
    <property type="entry name" value="BTB"/>
    <property type="match status" value="1"/>
</dbReference>
<dbReference type="CDD" id="cd18186">
    <property type="entry name" value="BTB_POZ_ZBTB_KLHL-like"/>
    <property type="match status" value="1"/>
</dbReference>
<dbReference type="InterPro" id="IPR011333">
    <property type="entry name" value="SKP1/BTB/POZ_sf"/>
</dbReference>
<comment type="caution">
    <text evidence="3">The sequence shown here is derived from an EMBL/GenBank/DDBJ whole genome shotgun (WGS) entry which is preliminary data.</text>
</comment>
<feature type="domain" description="BTB" evidence="2">
    <location>
        <begin position="39"/>
        <end position="106"/>
    </location>
</feature>
<organism evidence="3 4">
    <name type="scientific">Ophiocordyceps sinensis</name>
    <dbReference type="NCBI Taxonomy" id="72228"/>
    <lineage>
        <taxon>Eukaryota</taxon>
        <taxon>Fungi</taxon>
        <taxon>Dikarya</taxon>
        <taxon>Ascomycota</taxon>
        <taxon>Pezizomycotina</taxon>
        <taxon>Sordariomycetes</taxon>
        <taxon>Hypocreomycetidae</taxon>
        <taxon>Hypocreales</taxon>
        <taxon>Ophiocordycipitaceae</taxon>
        <taxon>Ophiocordyceps</taxon>
    </lineage>
</organism>
<dbReference type="Proteomes" id="UP000557566">
    <property type="component" value="Unassembled WGS sequence"/>
</dbReference>
<proteinExistence type="predicted"/>
<dbReference type="AlphaFoldDB" id="A0A8H4V5V3"/>
<dbReference type="OrthoDB" id="6359816at2759"/>
<dbReference type="InterPro" id="IPR000210">
    <property type="entry name" value="BTB/POZ_dom"/>
</dbReference>
<accession>A0A8H4V5V3</accession>
<dbReference type="EMBL" id="JAAVMX010000005">
    <property type="protein sequence ID" value="KAF4509102.1"/>
    <property type="molecule type" value="Genomic_DNA"/>
</dbReference>
<keyword evidence="4" id="KW-1185">Reference proteome</keyword>
<dbReference type="SUPFAM" id="SSF54695">
    <property type="entry name" value="POZ domain"/>
    <property type="match status" value="1"/>
</dbReference>
<dbReference type="PANTHER" id="PTHR47843:SF5">
    <property type="entry name" value="BTB_POZ DOMAIN PROTEIN"/>
    <property type="match status" value="1"/>
</dbReference>
<dbReference type="SMART" id="SM00225">
    <property type="entry name" value="BTB"/>
    <property type="match status" value="1"/>
</dbReference>
<reference evidence="3 4" key="1">
    <citation type="journal article" date="2020" name="Genome Biol. Evol.">
        <title>A new high-quality draft genome assembly of the Chinese cordyceps Ophiocordyceps sinensis.</title>
        <authorList>
            <person name="Shu R."/>
            <person name="Zhang J."/>
            <person name="Meng Q."/>
            <person name="Zhang H."/>
            <person name="Zhou G."/>
            <person name="Li M."/>
            <person name="Wu P."/>
            <person name="Zhao Y."/>
            <person name="Chen C."/>
            <person name="Qin Q."/>
        </authorList>
    </citation>
    <scope>NUCLEOTIDE SEQUENCE [LARGE SCALE GENOMIC DNA]</scope>
    <source>
        <strain evidence="3 4">IOZ07</strain>
    </source>
</reference>
<dbReference type="Gene3D" id="3.30.710.10">
    <property type="entry name" value="Potassium Channel Kv1.1, Chain A"/>
    <property type="match status" value="1"/>
</dbReference>
<protein>
    <recommendedName>
        <fullName evidence="2">BTB domain-containing protein</fullName>
    </recommendedName>
</protein>
<dbReference type="PROSITE" id="PS50097">
    <property type="entry name" value="BTB"/>
    <property type="match status" value="1"/>
</dbReference>
<gene>
    <name evidence="3" type="ORF">G6O67_005405</name>
</gene>
<evidence type="ECO:0000256" key="1">
    <source>
        <dbReference type="SAM" id="MobiDB-lite"/>
    </source>
</evidence>
<evidence type="ECO:0000313" key="4">
    <source>
        <dbReference type="Proteomes" id="UP000557566"/>
    </source>
</evidence>
<evidence type="ECO:0000259" key="2">
    <source>
        <dbReference type="PROSITE" id="PS50097"/>
    </source>
</evidence>
<name>A0A8H4V5V3_9HYPO</name>